<keyword evidence="3 4" id="KW-0418">Kinase</keyword>
<evidence type="ECO:0000256" key="1">
    <source>
        <dbReference type="ARBA" id="ARBA00010688"/>
    </source>
</evidence>
<gene>
    <name evidence="6" type="ORF">JCM21714_4252</name>
</gene>
<feature type="domain" description="Carbohydrate kinase PfkB" evidence="5">
    <location>
        <begin position="1"/>
        <end position="223"/>
    </location>
</feature>
<evidence type="ECO:0000259" key="5">
    <source>
        <dbReference type="Pfam" id="PF00294"/>
    </source>
</evidence>
<dbReference type="AlphaFoldDB" id="W4VPF9"/>
<dbReference type="InterPro" id="IPR029056">
    <property type="entry name" value="Ribokinase-like"/>
</dbReference>
<dbReference type="PANTHER" id="PTHR10584">
    <property type="entry name" value="SUGAR KINASE"/>
    <property type="match status" value="1"/>
</dbReference>
<dbReference type="PANTHER" id="PTHR10584:SF166">
    <property type="entry name" value="RIBOKINASE"/>
    <property type="match status" value="1"/>
</dbReference>
<evidence type="ECO:0000256" key="3">
    <source>
        <dbReference type="ARBA" id="ARBA00022777"/>
    </source>
</evidence>
<dbReference type="PRINTS" id="PR00990">
    <property type="entry name" value="RIBOKINASE"/>
</dbReference>
<organism evidence="6 7">
    <name type="scientific">Gracilibacillus boraciitolerans JCM 21714</name>
    <dbReference type="NCBI Taxonomy" id="1298598"/>
    <lineage>
        <taxon>Bacteria</taxon>
        <taxon>Bacillati</taxon>
        <taxon>Bacillota</taxon>
        <taxon>Bacilli</taxon>
        <taxon>Bacillales</taxon>
        <taxon>Bacillaceae</taxon>
        <taxon>Gracilibacillus</taxon>
    </lineage>
</organism>
<reference evidence="6 7" key="1">
    <citation type="journal article" date="2014" name="Genome Announc.">
        <title>Draft Genome Sequence of the Boron-Tolerant and Moderately Halotolerant Bacterium Gracilibacillus boraciitolerans JCM 21714T.</title>
        <authorList>
            <person name="Ahmed I."/>
            <person name="Oshima K."/>
            <person name="Suda W."/>
            <person name="Kitamura K."/>
            <person name="Iida T."/>
            <person name="Ohmori Y."/>
            <person name="Fujiwara T."/>
            <person name="Hattori M."/>
            <person name="Ohkuma M."/>
        </authorList>
    </citation>
    <scope>NUCLEOTIDE SEQUENCE [LARGE SCALE GENOMIC DNA]</scope>
    <source>
        <strain evidence="6 7">JCM 21714</strain>
    </source>
</reference>
<evidence type="ECO:0000313" key="6">
    <source>
        <dbReference type="EMBL" id="GAE95046.1"/>
    </source>
</evidence>
<dbReference type="Gene3D" id="3.40.1190.20">
    <property type="match status" value="1"/>
</dbReference>
<dbReference type="eggNOG" id="COG0524">
    <property type="taxonomic scope" value="Bacteria"/>
</dbReference>
<dbReference type="InterPro" id="IPR011611">
    <property type="entry name" value="PfkB_dom"/>
</dbReference>
<dbReference type="STRING" id="1298598.JCM21714_4252"/>
<dbReference type="InterPro" id="IPR002139">
    <property type="entry name" value="Ribo/fructo_kinase"/>
</dbReference>
<comment type="caution">
    <text evidence="6">The sequence shown here is derived from an EMBL/GenBank/DDBJ whole genome shotgun (WGS) entry which is preliminary data.</text>
</comment>
<name>W4VPF9_9BACI</name>
<accession>W4VPF9</accession>
<dbReference type="GO" id="GO:0016301">
    <property type="term" value="F:kinase activity"/>
    <property type="evidence" value="ECO:0007669"/>
    <property type="project" value="UniProtKB-KW"/>
</dbReference>
<protein>
    <submittedName>
        <fullName evidence="6">Ribokinase</fullName>
    </submittedName>
</protein>
<keyword evidence="7" id="KW-1185">Reference proteome</keyword>
<evidence type="ECO:0000256" key="2">
    <source>
        <dbReference type="ARBA" id="ARBA00022679"/>
    </source>
</evidence>
<keyword evidence="2 4" id="KW-0808">Transferase</keyword>
<proteinExistence type="inferred from homology"/>
<dbReference type="PROSITE" id="PS00584">
    <property type="entry name" value="PFKB_KINASES_2"/>
    <property type="match status" value="1"/>
</dbReference>
<dbReference type="EMBL" id="BAVS01000037">
    <property type="protein sequence ID" value="GAE95046.1"/>
    <property type="molecule type" value="Genomic_DNA"/>
</dbReference>
<sequence length="231" mass="25336">MINSLKENNVDTTYIQKTNGRSGTAVVHIMPDGEYYSTILKGANFDITTDDVDQAEEIIKNSKIMIFQLENPTSVIEYAMTKAKEHGCYIILNAAPAKKITPNMYNCIDCLIVNESEASFYCSREVNTIDEAKMASQTLYKQINGPVIVTLGKNGSVAFDGTNEYFQPAKEVKSVDTTGAGDAYTSAIAYGIFNNHDMQQSMEFATNVSAIAVTKDGGQNSFPVLEDLMNL</sequence>
<dbReference type="SUPFAM" id="SSF53613">
    <property type="entry name" value="Ribokinase-like"/>
    <property type="match status" value="1"/>
</dbReference>
<evidence type="ECO:0000313" key="7">
    <source>
        <dbReference type="Proteomes" id="UP000019102"/>
    </source>
</evidence>
<dbReference type="Pfam" id="PF00294">
    <property type="entry name" value="PfkB"/>
    <property type="match status" value="1"/>
</dbReference>
<dbReference type="Proteomes" id="UP000019102">
    <property type="component" value="Unassembled WGS sequence"/>
</dbReference>
<dbReference type="GO" id="GO:0006796">
    <property type="term" value="P:phosphate-containing compound metabolic process"/>
    <property type="evidence" value="ECO:0007669"/>
    <property type="project" value="UniProtKB-ARBA"/>
</dbReference>
<comment type="similarity">
    <text evidence="1 4">Belongs to the carbohydrate kinase PfkB family.</text>
</comment>
<evidence type="ECO:0000256" key="4">
    <source>
        <dbReference type="RuleBase" id="RU003704"/>
    </source>
</evidence>
<dbReference type="InterPro" id="IPR002173">
    <property type="entry name" value="Carboh/pur_kinase_PfkB_CS"/>
</dbReference>